<dbReference type="Gene3D" id="1.20.5.110">
    <property type="match status" value="1"/>
</dbReference>
<dbReference type="EMBL" id="VHSH01000002">
    <property type="protein sequence ID" value="TQV81744.1"/>
    <property type="molecule type" value="Genomic_DNA"/>
</dbReference>
<dbReference type="InterPro" id="IPR014162">
    <property type="entry name" value="CpoB_C"/>
</dbReference>
<dbReference type="Pfam" id="PF13174">
    <property type="entry name" value="TPR_6"/>
    <property type="match status" value="1"/>
</dbReference>
<comment type="caution">
    <text evidence="4">The sequence shown here is derived from an EMBL/GenBank/DDBJ whole genome shotgun (WGS) entry which is preliminary data.</text>
</comment>
<name>A0A545TX30_9PROT</name>
<comment type="subcellular location">
    <subcellularLocation>
        <location evidence="1">Periplasm</location>
    </subcellularLocation>
</comment>
<dbReference type="GO" id="GO:0043093">
    <property type="term" value="P:FtsZ-dependent cytokinesis"/>
    <property type="evidence" value="ECO:0007669"/>
    <property type="project" value="UniProtKB-UniRule"/>
</dbReference>
<dbReference type="HAMAP" id="MF_02066">
    <property type="entry name" value="CpoB"/>
    <property type="match status" value="1"/>
</dbReference>
<keyword evidence="5" id="KW-1185">Reference proteome</keyword>
<dbReference type="OrthoDB" id="7185608at2"/>
<gene>
    <name evidence="4" type="primary">ybgF</name>
    <name evidence="1" type="synonym">cpoB</name>
    <name evidence="4" type="ORF">FKG95_05725</name>
</gene>
<feature type="region of interest" description="Disordered" evidence="3">
    <location>
        <begin position="165"/>
        <end position="186"/>
    </location>
</feature>
<evidence type="ECO:0000256" key="1">
    <source>
        <dbReference type="HAMAP-Rule" id="MF_02066"/>
    </source>
</evidence>
<proteinExistence type="inferred from homology"/>
<keyword evidence="1" id="KW-0131">Cell cycle</keyword>
<dbReference type="PROSITE" id="PS50005">
    <property type="entry name" value="TPR"/>
    <property type="match status" value="1"/>
</dbReference>
<dbReference type="AlphaFoldDB" id="A0A545TX30"/>
<dbReference type="Pfam" id="PF13432">
    <property type="entry name" value="TPR_16"/>
    <property type="match status" value="1"/>
</dbReference>
<keyword evidence="1" id="KW-0132">Cell division</keyword>
<dbReference type="InterPro" id="IPR019734">
    <property type="entry name" value="TPR_rpt"/>
</dbReference>
<comment type="function">
    <text evidence="1">Mediates coordination of peptidoglycan synthesis and outer membrane constriction during cell division.</text>
</comment>
<organism evidence="4 5">
    <name type="scientific">Denitrobaculum tricleocarpae</name>
    <dbReference type="NCBI Taxonomy" id="2591009"/>
    <lineage>
        <taxon>Bacteria</taxon>
        <taxon>Pseudomonadati</taxon>
        <taxon>Pseudomonadota</taxon>
        <taxon>Alphaproteobacteria</taxon>
        <taxon>Rhodospirillales</taxon>
        <taxon>Rhodospirillaceae</taxon>
        <taxon>Denitrobaculum</taxon>
    </lineage>
</organism>
<evidence type="ECO:0000313" key="4">
    <source>
        <dbReference type="EMBL" id="TQV81744.1"/>
    </source>
</evidence>
<comment type="similarity">
    <text evidence="1">Belongs to the CpoB family.</text>
</comment>
<dbReference type="InterPro" id="IPR011990">
    <property type="entry name" value="TPR-like_helical_dom_sf"/>
</dbReference>
<dbReference type="InterPro" id="IPR034706">
    <property type="entry name" value="CpoB"/>
</dbReference>
<keyword evidence="1" id="KW-0732">Signal</keyword>
<dbReference type="NCBIfam" id="TIGR02795">
    <property type="entry name" value="tol_pal_ybgF"/>
    <property type="match status" value="1"/>
</dbReference>
<keyword evidence="2" id="KW-0802">TPR repeat</keyword>
<feature type="repeat" description="TPR" evidence="2">
    <location>
        <begin position="267"/>
        <end position="300"/>
    </location>
</feature>
<reference evidence="4 5" key="1">
    <citation type="submission" date="2019-06" db="EMBL/GenBank/DDBJ databases">
        <title>Whole genome sequence for Rhodospirillaceae sp. R148.</title>
        <authorList>
            <person name="Wang G."/>
        </authorList>
    </citation>
    <scope>NUCLEOTIDE SEQUENCE [LARGE SCALE GENOMIC DNA]</scope>
    <source>
        <strain evidence="4 5">R148</strain>
    </source>
</reference>
<sequence>MRNMKLFNDRFSKSGSQSSLSQSLRRVAVAAALMGGVAVASMAPGITPLAAQDSLNAQVERLQRELTALQRQVYRGEAPPAGAAAAATGGDLSGTQAARIELRLSQFESELRSLTGQVEQFGFKINQVGKRLDSLVADVDLRLQNLEQRVDGGAAVSDNSGAVGAGTGAASAGGAPASQTGGAPGTLGVINQGDLQQFQNNQGSGGTAQAGAAGGAAQTAAAGALPGGTPQEQYSYAFSLLRQAQYNEAEQALRVFVEQNPEDPLAGNAKYWLGETYYVRGDYQQSAVIFAEAYQQYPNNTKAPDNLLKLGMSLGALGNTADACGTFAELLKRYPQAPATVQRRTQQEQERYSCS</sequence>
<accession>A0A545TX30</accession>
<keyword evidence="1" id="KW-0574">Periplasm</keyword>
<dbReference type="SUPFAM" id="SSF48452">
    <property type="entry name" value="TPR-like"/>
    <property type="match status" value="1"/>
</dbReference>
<evidence type="ECO:0000256" key="3">
    <source>
        <dbReference type="SAM" id="MobiDB-lite"/>
    </source>
</evidence>
<protein>
    <recommendedName>
        <fullName evidence="1">Cell division coordinator CpoB</fullName>
    </recommendedName>
</protein>
<dbReference type="GO" id="GO:0030288">
    <property type="term" value="C:outer membrane-bounded periplasmic space"/>
    <property type="evidence" value="ECO:0007669"/>
    <property type="project" value="UniProtKB-UniRule"/>
</dbReference>
<evidence type="ECO:0000256" key="2">
    <source>
        <dbReference type="PROSITE-ProRule" id="PRU00339"/>
    </source>
</evidence>
<dbReference type="Proteomes" id="UP000315252">
    <property type="component" value="Unassembled WGS sequence"/>
</dbReference>
<feature type="compositionally biased region" description="Low complexity" evidence="3">
    <location>
        <begin position="168"/>
        <end position="181"/>
    </location>
</feature>
<evidence type="ECO:0000313" key="5">
    <source>
        <dbReference type="Proteomes" id="UP000315252"/>
    </source>
</evidence>
<dbReference type="Gene3D" id="1.25.40.10">
    <property type="entry name" value="Tetratricopeptide repeat domain"/>
    <property type="match status" value="1"/>
</dbReference>